<reference evidence="4" key="1">
    <citation type="submission" date="2021-04" db="EMBL/GenBank/DDBJ databases">
        <title>Sinoanaerobacter chloroacetimidivorans sp. nov., an obligate anaerobic bacterium isolated from anaerobic sludge.</title>
        <authorList>
            <person name="Bao Y."/>
        </authorList>
    </citation>
    <scope>NUCLEOTIDE SEQUENCE</scope>
    <source>
        <strain evidence="4">BAD-6</strain>
    </source>
</reference>
<evidence type="ECO:0000313" key="5">
    <source>
        <dbReference type="Proteomes" id="UP000675664"/>
    </source>
</evidence>
<dbReference type="Pfam" id="PF00239">
    <property type="entry name" value="Resolvase"/>
    <property type="match status" value="1"/>
</dbReference>
<evidence type="ECO:0000256" key="1">
    <source>
        <dbReference type="SAM" id="Coils"/>
    </source>
</evidence>
<dbReference type="InterPro" id="IPR006119">
    <property type="entry name" value="Resolv_N"/>
</dbReference>
<reference evidence="4" key="2">
    <citation type="submission" date="2021-04" db="EMBL/GenBank/DDBJ databases">
        <authorList>
            <person name="Liu J."/>
        </authorList>
    </citation>
    <scope>NUCLEOTIDE SEQUENCE</scope>
    <source>
        <strain evidence="4">BAD-6</strain>
    </source>
</reference>
<dbReference type="Gene3D" id="3.40.50.1390">
    <property type="entry name" value="Resolvase, N-terminal catalytic domain"/>
    <property type="match status" value="1"/>
</dbReference>
<sequence>MKQNVAAIYCRLSKEDLDKDLGKTVSESIKNQKTMLETYALEQGWQIYDCYIDEDYSGSDRNRPEFNRLITDSLLGHFNIVLCKKQARFARDIEYVEKYIHGLFAEKQIRFVALLDNIDTGEAARSSRKTSQINSLVDEWYLSDLSDNIISSLNAKRKNAEFIGSWAPYGYRKSPENKNALVIDPPAAEIVREIFSLYEKGKGVSTIAQTLNRRRIPNPLTYKQHQGEKINPNPDMRTDKSHLWTPGTISAILHNQVYIGSLVQGKFKKASFKSKKLLRIPKSDWIVIPNCHDPVIDERMWNSVQRQLQAKSRVSTKKKSCHTLAGKVFCGECGSKMVSSGGISGKRKVTYLCCSRHNLFREDCPGCRIESGKLEDILLERINALNQKFFDEEYLLPHLTGSLPNLQSKEEALKEKLQGISNSIHGLKRKQEVVYLDKLNEYITADQFLSIKKKLNREQELLQTQYELLEKELLSLEEEGSTMQDPRELLSKYRNITILSYDLVNQLVDSIYVSKRNKGEPQEIVINWSF</sequence>
<dbReference type="GO" id="GO:0003677">
    <property type="term" value="F:DNA binding"/>
    <property type="evidence" value="ECO:0007669"/>
    <property type="project" value="InterPro"/>
</dbReference>
<dbReference type="AlphaFoldDB" id="A0A8J8B330"/>
<keyword evidence="1" id="KW-0175">Coiled coil</keyword>
<dbReference type="InterPro" id="IPR011109">
    <property type="entry name" value="DNA_bind_recombinase_dom"/>
</dbReference>
<accession>A0A8J8B330</accession>
<feature type="coiled-coil region" evidence="1">
    <location>
        <begin position="452"/>
        <end position="479"/>
    </location>
</feature>
<keyword evidence="5" id="KW-1185">Reference proteome</keyword>
<comment type="caution">
    <text evidence="4">The sequence shown here is derived from an EMBL/GenBank/DDBJ whole genome shotgun (WGS) entry which is preliminary data.</text>
</comment>
<dbReference type="PANTHER" id="PTHR30461">
    <property type="entry name" value="DNA-INVERTASE FROM LAMBDOID PROPHAGE"/>
    <property type="match status" value="1"/>
</dbReference>
<dbReference type="Proteomes" id="UP000675664">
    <property type="component" value="Unassembled WGS sequence"/>
</dbReference>
<dbReference type="PROSITE" id="PS51737">
    <property type="entry name" value="RECOMBINASE_DNA_BIND"/>
    <property type="match status" value="1"/>
</dbReference>
<dbReference type="PROSITE" id="PS51736">
    <property type="entry name" value="RECOMBINASES_3"/>
    <property type="match status" value="1"/>
</dbReference>
<dbReference type="SMART" id="SM00857">
    <property type="entry name" value="Resolvase"/>
    <property type="match status" value="1"/>
</dbReference>
<dbReference type="Pfam" id="PF07508">
    <property type="entry name" value="Recombinase"/>
    <property type="match status" value="1"/>
</dbReference>
<evidence type="ECO:0000259" key="2">
    <source>
        <dbReference type="PROSITE" id="PS51736"/>
    </source>
</evidence>
<evidence type="ECO:0000259" key="3">
    <source>
        <dbReference type="PROSITE" id="PS51737"/>
    </source>
</evidence>
<dbReference type="RefSeq" id="WP_227020081.1">
    <property type="nucleotide sequence ID" value="NZ_JAGSND010000019.1"/>
</dbReference>
<dbReference type="InterPro" id="IPR036162">
    <property type="entry name" value="Resolvase-like_N_sf"/>
</dbReference>
<name>A0A8J8B330_9FIRM</name>
<feature type="domain" description="Recombinase" evidence="3">
    <location>
        <begin position="168"/>
        <end position="314"/>
    </location>
</feature>
<evidence type="ECO:0000313" key="4">
    <source>
        <dbReference type="EMBL" id="MBR0599949.1"/>
    </source>
</evidence>
<dbReference type="Gene3D" id="3.90.1750.20">
    <property type="entry name" value="Putative Large Serine Recombinase, Chain B, Domain 2"/>
    <property type="match status" value="1"/>
</dbReference>
<dbReference type="PANTHER" id="PTHR30461:SF23">
    <property type="entry name" value="DNA RECOMBINASE-RELATED"/>
    <property type="match status" value="1"/>
</dbReference>
<gene>
    <name evidence="4" type="ORF">KCX82_18865</name>
</gene>
<dbReference type="InterPro" id="IPR038109">
    <property type="entry name" value="DNA_bind_recomb_sf"/>
</dbReference>
<dbReference type="EMBL" id="JAGSND010000019">
    <property type="protein sequence ID" value="MBR0599949.1"/>
    <property type="molecule type" value="Genomic_DNA"/>
</dbReference>
<organism evidence="4 5">
    <name type="scientific">Sinanaerobacter chloroacetimidivorans</name>
    <dbReference type="NCBI Taxonomy" id="2818044"/>
    <lineage>
        <taxon>Bacteria</taxon>
        <taxon>Bacillati</taxon>
        <taxon>Bacillota</taxon>
        <taxon>Clostridia</taxon>
        <taxon>Peptostreptococcales</taxon>
        <taxon>Anaerovoracaceae</taxon>
        <taxon>Sinanaerobacter</taxon>
    </lineage>
</organism>
<dbReference type="Pfam" id="PF13408">
    <property type="entry name" value="Zn_ribbon_recom"/>
    <property type="match status" value="1"/>
</dbReference>
<proteinExistence type="predicted"/>
<dbReference type="InterPro" id="IPR050639">
    <property type="entry name" value="SSR_resolvase"/>
</dbReference>
<protein>
    <submittedName>
        <fullName evidence="4">Recombinase family protein</fullName>
    </submittedName>
</protein>
<feature type="domain" description="Resolvase/invertase-type recombinase catalytic" evidence="2">
    <location>
        <begin position="5"/>
        <end position="160"/>
    </location>
</feature>
<dbReference type="SUPFAM" id="SSF53041">
    <property type="entry name" value="Resolvase-like"/>
    <property type="match status" value="1"/>
</dbReference>
<dbReference type="InterPro" id="IPR025827">
    <property type="entry name" value="Zn_ribbon_recom_dom"/>
</dbReference>
<dbReference type="GO" id="GO:0000150">
    <property type="term" value="F:DNA strand exchange activity"/>
    <property type="evidence" value="ECO:0007669"/>
    <property type="project" value="InterPro"/>
</dbReference>